<keyword evidence="2" id="KW-1185">Reference proteome</keyword>
<dbReference type="eggNOG" id="ENOG5032QTP">
    <property type="taxonomic scope" value="Bacteria"/>
</dbReference>
<reference evidence="1 2" key="1">
    <citation type="submission" date="2017-06" db="EMBL/GenBank/DDBJ databases">
        <authorList>
            <consortium name="Pathogen Informatics"/>
        </authorList>
    </citation>
    <scope>NUCLEOTIDE SEQUENCE [LARGE SCALE GENOMIC DNA]</scope>
    <source>
        <strain evidence="1 2">NCTC10570</strain>
    </source>
</reference>
<dbReference type="Proteomes" id="UP000215383">
    <property type="component" value="Chromosome 1"/>
</dbReference>
<dbReference type="EMBL" id="LT906446">
    <property type="protein sequence ID" value="SNU94238.1"/>
    <property type="molecule type" value="Genomic_DNA"/>
</dbReference>
<organism evidence="1 2">
    <name type="scientific">Megamonas hypermegale</name>
    <dbReference type="NCBI Taxonomy" id="158847"/>
    <lineage>
        <taxon>Bacteria</taxon>
        <taxon>Bacillati</taxon>
        <taxon>Bacillota</taxon>
        <taxon>Negativicutes</taxon>
        <taxon>Selenomonadales</taxon>
        <taxon>Selenomonadaceae</taxon>
        <taxon>Megamonas</taxon>
    </lineage>
</organism>
<accession>A0A239TAY4</accession>
<gene>
    <name evidence="1" type="ORF">SAMEA4364220_00175</name>
</gene>
<proteinExistence type="predicted"/>
<name>A0A239TAY4_9FIRM</name>
<protein>
    <submittedName>
        <fullName evidence="1">Uncharacterized protein</fullName>
    </submittedName>
</protein>
<evidence type="ECO:0000313" key="2">
    <source>
        <dbReference type="Proteomes" id="UP000215383"/>
    </source>
</evidence>
<evidence type="ECO:0000313" key="1">
    <source>
        <dbReference type="EMBL" id="SNU94238.1"/>
    </source>
</evidence>
<sequence length="96" mass="10774">MPLIFKMYIKNDNKNGGDKDLGTWIDETHIIPIYALYDVDSNNNIVPGMLHSAQGSKPSHYQDVLKEQKNVNLANIVLTHAESLNEDINKRGVSLP</sequence>
<dbReference type="AlphaFoldDB" id="A0A239TAY4"/>